<dbReference type="RefSeq" id="WP_092691456.1">
    <property type="nucleotide sequence ID" value="NZ_FOGU01000004.1"/>
</dbReference>
<sequence>MSAPDLSRRLELQARVGVPDGAGGLSESWETLGVLWAAMDRRTGRETAAPGGPVGLTRWRITVRGARVGSPARPAPGQRFREGARCFAIRAVGEADPRGRYLLCDADEEVAA</sequence>
<proteinExistence type="predicted"/>
<name>A0A1H9TDP9_9RHOB</name>
<gene>
    <name evidence="1" type="ORF">SAMN04490244_104111</name>
</gene>
<dbReference type="InterPro" id="IPR038666">
    <property type="entry name" value="SSP1_head-tail_sf"/>
</dbReference>
<evidence type="ECO:0000313" key="1">
    <source>
        <dbReference type="EMBL" id="SER95157.1"/>
    </source>
</evidence>
<dbReference type="AlphaFoldDB" id="A0A1H9TDP9"/>
<dbReference type="EMBL" id="FOGU01000004">
    <property type="protein sequence ID" value="SER95157.1"/>
    <property type="molecule type" value="Genomic_DNA"/>
</dbReference>
<dbReference type="Gene3D" id="2.40.10.270">
    <property type="entry name" value="Bacteriophage SPP1 head-tail adaptor protein"/>
    <property type="match status" value="1"/>
</dbReference>
<reference evidence="1 2" key="1">
    <citation type="submission" date="2016-10" db="EMBL/GenBank/DDBJ databases">
        <authorList>
            <person name="de Groot N.N."/>
        </authorList>
    </citation>
    <scope>NUCLEOTIDE SEQUENCE [LARGE SCALE GENOMIC DNA]</scope>
    <source>
        <strain evidence="1 2">DSM 23042</strain>
    </source>
</reference>
<dbReference type="InterPro" id="IPR008767">
    <property type="entry name" value="Phage_SPP1_head-tail_adaptor"/>
</dbReference>
<protein>
    <submittedName>
        <fullName evidence="1">Head-tail adaptor</fullName>
    </submittedName>
</protein>
<dbReference type="OrthoDB" id="7570189at2"/>
<accession>A0A1H9TDP9</accession>
<keyword evidence="2" id="KW-1185">Reference proteome</keyword>
<dbReference type="Proteomes" id="UP000198885">
    <property type="component" value="Unassembled WGS sequence"/>
</dbReference>
<dbReference type="Pfam" id="PF05521">
    <property type="entry name" value="Phage_HCP"/>
    <property type="match status" value="1"/>
</dbReference>
<evidence type="ECO:0000313" key="2">
    <source>
        <dbReference type="Proteomes" id="UP000198885"/>
    </source>
</evidence>
<organism evidence="1 2">
    <name type="scientific">Tranquillimonas rosea</name>
    <dbReference type="NCBI Taxonomy" id="641238"/>
    <lineage>
        <taxon>Bacteria</taxon>
        <taxon>Pseudomonadati</taxon>
        <taxon>Pseudomonadota</taxon>
        <taxon>Alphaproteobacteria</taxon>
        <taxon>Rhodobacterales</taxon>
        <taxon>Roseobacteraceae</taxon>
        <taxon>Tranquillimonas</taxon>
    </lineage>
</organism>
<dbReference type="STRING" id="641238.SAMN04490244_104111"/>